<keyword evidence="2" id="KW-1185">Reference proteome</keyword>
<accession>A0A067SY91</accession>
<name>A0A067SY91_GALM3</name>
<evidence type="ECO:0000313" key="2">
    <source>
        <dbReference type="Proteomes" id="UP000027222"/>
    </source>
</evidence>
<dbReference type="AlphaFoldDB" id="A0A067SY91"/>
<dbReference type="HOGENOM" id="CLU_1428080_0_0_1"/>
<proteinExistence type="predicted"/>
<dbReference type="EMBL" id="KL142391">
    <property type="protein sequence ID" value="KDR71738.1"/>
    <property type="molecule type" value="Genomic_DNA"/>
</dbReference>
<protein>
    <submittedName>
        <fullName evidence="1">Uncharacterized protein</fullName>
    </submittedName>
</protein>
<gene>
    <name evidence="1" type="ORF">GALMADRAFT_229284</name>
</gene>
<sequence length="190" mass="22004">MRKVGKPRFNLSSLSRLESIEEIFLKEEDVYGQEEERFNDHGLVTFLNHFPKLRAITFNECYVRNIITNKKSDLPGPSFQLRKLDVQFCLDAFALDWLTPALSSPQTLHLTCLSMHSSLLNTAFPKFIMAATYPDKRLERCVQKRFGVFNDCCGHTCFMSFLADSHGHRPYIRRAASECSHSMPSFFWQP</sequence>
<organism evidence="1 2">
    <name type="scientific">Galerina marginata (strain CBS 339.88)</name>
    <dbReference type="NCBI Taxonomy" id="685588"/>
    <lineage>
        <taxon>Eukaryota</taxon>
        <taxon>Fungi</taxon>
        <taxon>Dikarya</taxon>
        <taxon>Basidiomycota</taxon>
        <taxon>Agaricomycotina</taxon>
        <taxon>Agaricomycetes</taxon>
        <taxon>Agaricomycetidae</taxon>
        <taxon>Agaricales</taxon>
        <taxon>Agaricineae</taxon>
        <taxon>Strophariaceae</taxon>
        <taxon>Galerina</taxon>
    </lineage>
</organism>
<reference evidence="2" key="1">
    <citation type="journal article" date="2014" name="Proc. Natl. Acad. Sci. U.S.A.">
        <title>Extensive sampling of basidiomycete genomes demonstrates inadequacy of the white-rot/brown-rot paradigm for wood decay fungi.</title>
        <authorList>
            <person name="Riley R."/>
            <person name="Salamov A.A."/>
            <person name="Brown D.W."/>
            <person name="Nagy L.G."/>
            <person name="Floudas D."/>
            <person name="Held B.W."/>
            <person name="Levasseur A."/>
            <person name="Lombard V."/>
            <person name="Morin E."/>
            <person name="Otillar R."/>
            <person name="Lindquist E.A."/>
            <person name="Sun H."/>
            <person name="LaButti K.M."/>
            <person name="Schmutz J."/>
            <person name="Jabbour D."/>
            <person name="Luo H."/>
            <person name="Baker S.E."/>
            <person name="Pisabarro A.G."/>
            <person name="Walton J.D."/>
            <person name="Blanchette R.A."/>
            <person name="Henrissat B."/>
            <person name="Martin F."/>
            <person name="Cullen D."/>
            <person name="Hibbett D.S."/>
            <person name="Grigoriev I.V."/>
        </authorList>
    </citation>
    <scope>NUCLEOTIDE SEQUENCE [LARGE SCALE GENOMIC DNA]</scope>
    <source>
        <strain evidence="2">CBS 339.88</strain>
    </source>
</reference>
<dbReference type="Proteomes" id="UP000027222">
    <property type="component" value="Unassembled WGS sequence"/>
</dbReference>
<dbReference type="OrthoDB" id="2745898at2759"/>
<evidence type="ECO:0000313" key="1">
    <source>
        <dbReference type="EMBL" id="KDR71738.1"/>
    </source>
</evidence>